<dbReference type="CDD" id="cd02766">
    <property type="entry name" value="MopB_3"/>
    <property type="match status" value="1"/>
</dbReference>
<dbReference type="InterPro" id="IPR006656">
    <property type="entry name" value="Mopterin_OxRdtase"/>
</dbReference>
<keyword evidence="4" id="KW-0411">Iron-sulfur</keyword>
<sequence length="643" mass="72316">MFLIGCPRDCYDTCGLRVYVDGGRIVKVLPNDDIYTQSILCPRAAGDAKRVYSSNRVLYPMLNTGNGFFKRINWDEALDILVSKLKDVIDSHGVEKAIFLEYAGNRGLLSRYASRRLWYFLGVTQTDRSICASSGQQALELIYGSAYGIFPNEIDNLNAVVVWGSNPAVSAIHLWRKILNVRSRGGKIITVDIRLSETAKQSTHFIRVRPGSDGYLALGVAKYLVEHNYVDRDFINRYVYGFEEFVKHLENYSMDIIEKVTGVSREEIARFAEILVSCKPFAIFIGYGVQRRYGGGEIVRSIAVIPALLGIHRGFYYSNTDGLPINLSLVDGSSMWRPRKVVSMERVGKEIFNGNYKFVYINVHNPAATLPNASKIVEGFKRDDVFVVVHDTHWSDTAKVADLVLPAPTFFEKLDVVFSYSHNIVYLNKPVIEPLGESLGEYQLMCEIAKRIAPSFYQEICLDPYKVFEMAFGEEILRKLMENGFVELKPKPRDEYQTPTKRIEFYSTTAEKMGLPPLPTPPKGDFAEDEEFILISSAHILYTHTQFEEVYGPIPGELHISLEDAEKLGIKTGDLVEVYNEKNSAVLKAVIDHGLSKGVLWTPRQAKTVDGKRVNVLLDDGVDSFGGSVLNSTKVKVRRIGTS</sequence>
<dbReference type="RefSeq" id="WP_285274195.1">
    <property type="nucleotide sequence ID" value="NZ_JASNVW010000005.1"/>
</dbReference>
<dbReference type="SUPFAM" id="SSF53706">
    <property type="entry name" value="Formate dehydrogenase/DMSO reductase, domains 1-3"/>
    <property type="match status" value="1"/>
</dbReference>
<feature type="domain" description="4Fe-4S Mo/W bis-MGD-type" evidence="5">
    <location>
        <begin position="1"/>
        <end position="55"/>
    </location>
</feature>
<dbReference type="EMBL" id="JASNVW010000005">
    <property type="protein sequence ID" value="MDK6029210.1"/>
    <property type="molecule type" value="Genomic_DNA"/>
</dbReference>
<dbReference type="Gene3D" id="2.40.40.20">
    <property type="match status" value="1"/>
</dbReference>
<comment type="caution">
    <text evidence="6">The sequence shown here is derived from an EMBL/GenBank/DDBJ whole genome shotgun (WGS) entry which is preliminary data.</text>
</comment>
<dbReference type="InterPro" id="IPR050612">
    <property type="entry name" value="Prok_Mopterin_Oxidored"/>
</dbReference>
<dbReference type="AlphaFoldDB" id="A0ABD4Z7M8"/>
<dbReference type="PANTHER" id="PTHR43742">
    <property type="entry name" value="TRIMETHYLAMINE-N-OXIDE REDUCTASE"/>
    <property type="match status" value="1"/>
</dbReference>
<keyword evidence="2" id="KW-0479">Metal-binding</keyword>
<evidence type="ECO:0000313" key="6">
    <source>
        <dbReference type="EMBL" id="MDK6029210.1"/>
    </source>
</evidence>
<evidence type="ECO:0000256" key="2">
    <source>
        <dbReference type="ARBA" id="ARBA00022723"/>
    </source>
</evidence>
<dbReference type="Gene3D" id="3.40.228.10">
    <property type="entry name" value="Dimethylsulfoxide Reductase, domain 2"/>
    <property type="match status" value="1"/>
</dbReference>
<gene>
    <name evidence="6" type="ORF">QPL79_07520</name>
</gene>
<keyword evidence="3" id="KW-0408">Iron</keyword>
<dbReference type="GO" id="GO:0046872">
    <property type="term" value="F:metal ion binding"/>
    <property type="evidence" value="ECO:0007669"/>
    <property type="project" value="UniProtKB-KW"/>
</dbReference>
<keyword evidence="7" id="KW-1185">Reference proteome</keyword>
<dbReference type="InterPro" id="IPR006963">
    <property type="entry name" value="Mopterin_OxRdtase_4Fe-4S_dom"/>
</dbReference>
<dbReference type="InterPro" id="IPR009010">
    <property type="entry name" value="Asp_de-COase-like_dom_sf"/>
</dbReference>
<proteinExistence type="inferred from homology"/>
<protein>
    <submittedName>
        <fullName evidence="6">Molybdopterin-dependent oxidoreductase</fullName>
    </submittedName>
</protein>
<dbReference type="Pfam" id="PF04879">
    <property type="entry name" value="Molybdop_Fe4S4"/>
    <property type="match status" value="1"/>
</dbReference>
<evidence type="ECO:0000259" key="5">
    <source>
        <dbReference type="PROSITE" id="PS51669"/>
    </source>
</evidence>
<dbReference type="PANTHER" id="PTHR43742:SF6">
    <property type="entry name" value="OXIDOREDUCTASE YYAE-RELATED"/>
    <property type="match status" value="1"/>
</dbReference>
<accession>A0ABD4Z7M8</accession>
<reference evidence="6 7" key="1">
    <citation type="submission" date="2023-05" db="EMBL/GenBank/DDBJ databases">
        <title>A new hyperthermophilic archaea 'Ignisphaera cupida' sp. nov. and description of the family 'Ignisphaeraceae' fam. nov.</title>
        <authorList>
            <person name="Podosokorskaya O.A."/>
            <person name="Elcheninov A.G."/>
            <person name="Klukina A."/>
            <person name="Merkel A.Y."/>
        </authorList>
    </citation>
    <scope>NUCLEOTIDE SEQUENCE [LARGE SCALE GENOMIC DNA]</scope>
    <source>
        <strain evidence="6 7">4213-co</strain>
    </source>
</reference>
<dbReference type="GO" id="GO:0051536">
    <property type="term" value="F:iron-sulfur cluster binding"/>
    <property type="evidence" value="ECO:0007669"/>
    <property type="project" value="UniProtKB-KW"/>
</dbReference>
<dbReference type="Gene3D" id="3.30.2070.10">
    <property type="entry name" value="Formate dehydrogenase/DMSO reductase"/>
    <property type="match status" value="1"/>
</dbReference>
<evidence type="ECO:0000256" key="4">
    <source>
        <dbReference type="ARBA" id="ARBA00023014"/>
    </source>
</evidence>
<name>A0ABD4Z7M8_9CREN</name>
<dbReference type="InterPro" id="IPR006657">
    <property type="entry name" value="MoPterin_dinucl-bd_dom"/>
</dbReference>
<dbReference type="Gene3D" id="2.20.25.90">
    <property type="entry name" value="ADC-like domains"/>
    <property type="match status" value="1"/>
</dbReference>
<evidence type="ECO:0000256" key="3">
    <source>
        <dbReference type="ARBA" id="ARBA00023004"/>
    </source>
</evidence>
<evidence type="ECO:0000313" key="7">
    <source>
        <dbReference type="Proteomes" id="UP001529235"/>
    </source>
</evidence>
<dbReference type="Pfam" id="PF00384">
    <property type="entry name" value="Molybdopterin"/>
    <property type="match status" value="1"/>
</dbReference>
<dbReference type="CDD" id="cd02775">
    <property type="entry name" value="MopB_CT"/>
    <property type="match status" value="1"/>
</dbReference>
<comment type="similarity">
    <text evidence="1">Belongs to the prokaryotic molybdopterin-containing oxidoreductase family.</text>
</comment>
<dbReference type="Proteomes" id="UP001529235">
    <property type="component" value="Unassembled WGS sequence"/>
</dbReference>
<dbReference type="SUPFAM" id="SSF50692">
    <property type="entry name" value="ADC-like"/>
    <property type="match status" value="1"/>
</dbReference>
<dbReference type="Gene3D" id="3.40.50.740">
    <property type="match status" value="1"/>
</dbReference>
<dbReference type="Pfam" id="PF01568">
    <property type="entry name" value="Molydop_binding"/>
    <property type="match status" value="1"/>
</dbReference>
<dbReference type="SMART" id="SM00926">
    <property type="entry name" value="Molybdop_Fe4S4"/>
    <property type="match status" value="1"/>
</dbReference>
<organism evidence="6 7">
    <name type="scientific">Ignisphaera cupida</name>
    <dbReference type="NCBI Taxonomy" id="3050454"/>
    <lineage>
        <taxon>Archaea</taxon>
        <taxon>Thermoproteota</taxon>
        <taxon>Thermoprotei</taxon>
        <taxon>Desulfurococcales</taxon>
        <taxon>Desulfurococcaceae</taxon>
        <taxon>Ignisphaera</taxon>
    </lineage>
</organism>
<evidence type="ECO:0000256" key="1">
    <source>
        <dbReference type="ARBA" id="ARBA00010312"/>
    </source>
</evidence>
<dbReference type="PROSITE" id="PS51669">
    <property type="entry name" value="4FE4S_MOW_BIS_MGD"/>
    <property type="match status" value="1"/>
</dbReference>